<comment type="cofactor">
    <cofactor evidence="3">
        <name>thiamine diphosphate</name>
        <dbReference type="ChEBI" id="CHEBI:58937"/>
    </cofactor>
</comment>
<dbReference type="SUPFAM" id="SSF52922">
    <property type="entry name" value="TK C-terminal domain-like"/>
    <property type="match status" value="1"/>
</dbReference>
<evidence type="ECO:0000256" key="3">
    <source>
        <dbReference type="ARBA" id="ARBA00001964"/>
    </source>
</evidence>
<dbReference type="AlphaFoldDB" id="A0A1M5GLE9"/>
<dbReference type="CDD" id="cd02012">
    <property type="entry name" value="TPP_TK"/>
    <property type="match status" value="1"/>
</dbReference>
<feature type="domain" description="Transketolase-like pyrimidine-binding" evidence="6">
    <location>
        <begin position="329"/>
        <end position="494"/>
    </location>
</feature>
<dbReference type="InterPro" id="IPR005475">
    <property type="entry name" value="Transketolase-like_Pyr-bd"/>
</dbReference>
<dbReference type="InterPro" id="IPR033248">
    <property type="entry name" value="Transketolase_C"/>
</dbReference>
<sequence length="636" mass="68481">MKPNTQQLNDLTIQVRRDILRMVHAVNSGHPGGSLGCTEFLVALYQNIMDRKEGFDMDGMGEDIFFLSNGHISPVFYSVLARSGYFPVAELATFRLINSRLQGHPTTHDGLPGVRIASGSLGQGLSVAIGAAQAKKLNGDNHIVYTLHGDGELQEGQNWEAIMYASAKKVDNLVATIDLNGKQIDGTTDEVLAMGSIKAKFEAFDWDVLEIEKGNDLEAIIAGMNDAKSRTGKGKPVCVLLHTEMGNGVDFMMFSHAWHGKAPNDTQLEIALGQNYNVGGNLDYSPLTPNGGTPVESHKIEKNSIVTTNKIPHLVIPPSGVRGLNTGSKDTRSGFGAGMTELGQKNENVVALCADLIGSLKFDDFKKNHPERFFQIGIAEANMIGIAAGLTIGGKIPFTGTFANFSTGRVYDQIRQSVAYSEKNVKICASHAGLTLGEDGATHQILEDIGLMKMLPGMTVINTCDYNQTKAATLAIADHHGPVYLRFGRPVVPNFMPADQPFEIGKAIVLTEGSDVTIVATGHLVWEALIAAEALEAQGISAEVINIHTIKPLDEEAILQSLAKTKCIVTAEEHNILGGLGESISRVLALNSPLPQEFVAVNDSFGESGTPEQLMDKYKLNNQAIVAAVERVMKRK</sequence>
<evidence type="ECO:0000256" key="4">
    <source>
        <dbReference type="ARBA" id="ARBA00007131"/>
    </source>
</evidence>
<keyword evidence="8" id="KW-1185">Reference proteome</keyword>
<dbReference type="Pfam" id="PF02780">
    <property type="entry name" value="Transketolase_C"/>
    <property type="match status" value="1"/>
</dbReference>
<evidence type="ECO:0000259" key="6">
    <source>
        <dbReference type="SMART" id="SM00861"/>
    </source>
</evidence>
<dbReference type="Pfam" id="PF00456">
    <property type="entry name" value="Transketolase_N"/>
    <property type="match status" value="1"/>
</dbReference>
<dbReference type="SUPFAM" id="SSF52518">
    <property type="entry name" value="Thiamin diphosphate-binding fold (THDP-binding)"/>
    <property type="match status" value="2"/>
</dbReference>
<protein>
    <submittedName>
        <fullName evidence="7">Transketolase, C-terminal subunit</fullName>
    </submittedName>
</protein>
<dbReference type="InterPro" id="IPR051157">
    <property type="entry name" value="PDH/Transketolase"/>
</dbReference>
<dbReference type="Proteomes" id="UP000184020">
    <property type="component" value="Unassembled WGS sequence"/>
</dbReference>
<evidence type="ECO:0000256" key="1">
    <source>
        <dbReference type="ARBA" id="ARBA00001936"/>
    </source>
</evidence>
<dbReference type="SMART" id="SM00861">
    <property type="entry name" value="Transket_pyr"/>
    <property type="match status" value="1"/>
</dbReference>
<reference evidence="8" key="1">
    <citation type="submission" date="2016-11" db="EMBL/GenBank/DDBJ databases">
        <authorList>
            <person name="Varghese N."/>
            <person name="Submissions S."/>
        </authorList>
    </citation>
    <scope>NUCLEOTIDE SEQUENCE [LARGE SCALE GENOMIC DNA]</scope>
    <source>
        <strain evidence="8">DSM 17659</strain>
    </source>
</reference>
<dbReference type="RefSeq" id="WP_073016832.1">
    <property type="nucleotide sequence ID" value="NZ_FQWF01000002.1"/>
</dbReference>
<dbReference type="STRING" id="229205.SAMN05444372_10241"/>
<dbReference type="Pfam" id="PF02779">
    <property type="entry name" value="Transket_pyr"/>
    <property type="match status" value="1"/>
</dbReference>
<comment type="cofactor">
    <cofactor evidence="1">
        <name>Mn(2+)</name>
        <dbReference type="ChEBI" id="CHEBI:29035"/>
    </cofactor>
</comment>
<gene>
    <name evidence="7" type="ORF">SAMN05444372_10241</name>
</gene>
<dbReference type="FunFam" id="3.40.50.970:FF:000129">
    <property type="entry name" value="Transketolase"/>
    <property type="match status" value="1"/>
</dbReference>
<dbReference type="Gene3D" id="3.40.50.970">
    <property type="match status" value="2"/>
</dbReference>
<comment type="cofactor">
    <cofactor evidence="2">
        <name>Mg(2+)</name>
        <dbReference type="ChEBI" id="CHEBI:18420"/>
    </cofactor>
</comment>
<dbReference type="Gene3D" id="3.40.50.920">
    <property type="match status" value="1"/>
</dbReference>
<dbReference type="OrthoDB" id="8732661at2"/>
<dbReference type="PANTHER" id="PTHR43825">
    <property type="entry name" value="PYRUVATE DEHYDROGENASE E1 COMPONENT"/>
    <property type="match status" value="1"/>
</dbReference>
<organism evidence="7 8">
    <name type="scientific">Flavobacterium micromati</name>
    <dbReference type="NCBI Taxonomy" id="229205"/>
    <lineage>
        <taxon>Bacteria</taxon>
        <taxon>Pseudomonadati</taxon>
        <taxon>Bacteroidota</taxon>
        <taxon>Flavobacteriia</taxon>
        <taxon>Flavobacteriales</taxon>
        <taxon>Flavobacteriaceae</taxon>
        <taxon>Flavobacterium</taxon>
    </lineage>
</organism>
<evidence type="ECO:0000313" key="7">
    <source>
        <dbReference type="EMBL" id="SHG04342.1"/>
    </source>
</evidence>
<dbReference type="CDD" id="cd07033">
    <property type="entry name" value="TPP_PYR_DXS_TK_like"/>
    <property type="match status" value="1"/>
</dbReference>
<comment type="similarity">
    <text evidence="4">Belongs to the transketolase family.</text>
</comment>
<evidence type="ECO:0000256" key="2">
    <source>
        <dbReference type="ARBA" id="ARBA00001946"/>
    </source>
</evidence>
<dbReference type="GO" id="GO:0005737">
    <property type="term" value="C:cytoplasm"/>
    <property type="evidence" value="ECO:0007669"/>
    <property type="project" value="UniProtKB-ARBA"/>
</dbReference>
<dbReference type="InterPro" id="IPR029061">
    <property type="entry name" value="THDP-binding"/>
</dbReference>
<evidence type="ECO:0000256" key="5">
    <source>
        <dbReference type="ARBA" id="ARBA00023052"/>
    </source>
</evidence>
<dbReference type="EMBL" id="FQWF01000002">
    <property type="protein sequence ID" value="SHG04342.1"/>
    <property type="molecule type" value="Genomic_DNA"/>
</dbReference>
<dbReference type="PANTHER" id="PTHR43825:SF1">
    <property type="entry name" value="TRANSKETOLASE-LIKE PYRIMIDINE-BINDING DOMAIN-CONTAINING PROTEIN"/>
    <property type="match status" value="1"/>
</dbReference>
<name>A0A1M5GLE9_9FLAO</name>
<dbReference type="NCBIfam" id="NF004559">
    <property type="entry name" value="PRK05899.2-5"/>
    <property type="match status" value="1"/>
</dbReference>
<proteinExistence type="inferred from homology"/>
<evidence type="ECO:0000313" key="8">
    <source>
        <dbReference type="Proteomes" id="UP000184020"/>
    </source>
</evidence>
<accession>A0A1M5GLE9</accession>
<dbReference type="InterPro" id="IPR009014">
    <property type="entry name" value="Transketo_C/PFOR_II"/>
</dbReference>
<dbReference type="InterPro" id="IPR005474">
    <property type="entry name" value="Transketolase_N"/>
</dbReference>
<keyword evidence="5" id="KW-0786">Thiamine pyrophosphate</keyword>